<dbReference type="InterPro" id="IPR039794">
    <property type="entry name" value="Gtb1-like"/>
</dbReference>
<evidence type="ECO:0000259" key="7">
    <source>
        <dbReference type="PROSITE" id="PS51914"/>
    </source>
</evidence>
<feature type="coiled-coil region" evidence="5">
    <location>
        <begin position="188"/>
        <end position="281"/>
    </location>
</feature>
<dbReference type="AlphaFoldDB" id="A0A1D2J3W5"/>
<protein>
    <recommendedName>
        <fullName evidence="1">Glucosidase 2 subunit beta</fullName>
    </recommendedName>
</protein>
<evidence type="ECO:0000256" key="1">
    <source>
        <dbReference type="ARBA" id="ARBA00022387"/>
    </source>
</evidence>
<name>A0A1D2J3W5_PARBR</name>
<gene>
    <name evidence="8" type="ORF">ACO22_07866</name>
</gene>
<dbReference type="PANTHER" id="PTHR12630">
    <property type="entry name" value="N-LINKED OLIGOSACCHARIDE PROCESSING"/>
    <property type="match status" value="1"/>
</dbReference>
<dbReference type="Pfam" id="PF12999">
    <property type="entry name" value="PRKCSH-like"/>
    <property type="match status" value="1"/>
</dbReference>
<accession>A0A1D2J3W5</accession>
<evidence type="ECO:0000313" key="8">
    <source>
        <dbReference type="EMBL" id="ODH12837.1"/>
    </source>
</evidence>
<reference evidence="8 9" key="1">
    <citation type="submission" date="2016-06" db="EMBL/GenBank/DDBJ databases">
        <authorList>
            <person name="Kjaerup R.B."/>
            <person name="Dalgaard T.S."/>
            <person name="Juul-Madsen H.R."/>
        </authorList>
    </citation>
    <scope>NUCLEOTIDE SEQUENCE [LARGE SCALE GENOMIC DNA]</scope>
    <source>
        <strain evidence="8 9">Pb300</strain>
    </source>
</reference>
<keyword evidence="3" id="KW-0256">Endoplasmic reticulum</keyword>
<dbReference type="InterPro" id="IPR044865">
    <property type="entry name" value="MRH_dom"/>
</dbReference>
<dbReference type="GO" id="GO:0006491">
    <property type="term" value="P:N-glycan processing"/>
    <property type="evidence" value="ECO:0007669"/>
    <property type="project" value="TreeGrafter"/>
</dbReference>
<dbReference type="SUPFAM" id="SSF50911">
    <property type="entry name" value="Mannose 6-phosphate receptor domain"/>
    <property type="match status" value="1"/>
</dbReference>
<feature type="signal peptide" evidence="6">
    <location>
        <begin position="1"/>
        <end position="22"/>
    </location>
</feature>
<dbReference type="Proteomes" id="UP000242814">
    <property type="component" value="Unassembled WGS sequence"/>
</dbReference>
<evidence type="ECO:0000256" key="3">
    <source>
        <dbReference type="ARBA" id="ARBA00022824"/>
    </source>
</evidence>
<dbReference type="VEuPathDB" id="FungiDB:PADG_00379"/>
<feature type="domain" description="MRH" evidence="7">
    <location>
        <begin position="441"/>
        <end position="553"/>
    </location>
</feature>
<dbReference type="InterPro" id="IPR036607">
    <property type="entry name" value="PRKCSH"/>
</dbReference>
<keyword evidence="4" id="KW-1015">Disulfide bond</keyword>
<dbReference type="PROSITE" id="PS51257">
    <property type="entry name" value="PROKAR_LIPOPROTEIN"/>
    <property type="match status" value="1"/>
</dbReference>
<evidence type="ECO:0000256" key="6">
    <source>
        <dbReference type="SAM" id="SignalP"/>
    </source>
</evidence>
<dbReference type="InterPro" id="IPR028146">
    <property type="entry name" value="PRKCSH_N"/>
</dbReference>
<sequence length="569" mass="64147">MKQTHSIFVLLGVAACSTISSAGGDVFSLPRGLGPEFAKYYKNPSTFTCISNPSIKIPFFAVNDDYCDCPDGSDEPGTSACASVSYFSPFDLRDDGVNRTPALPGFYCENKGHRPSFVSFQRVNDGVCDYEVCCDGSDEWAKVGDVKCENKCKEIGKEWRKNNEQKQKSLTTAIKKRTELVAASRRLRKEVRDHISDLEVEIKASELKVEDLKAELEAVRARDRGKVVTGQKQGKVNVLASLAKERVEELREALVEVRRERDENLARVAELEAILSKFKEEYNPNFNDEGVKRAVRAWEDYDAAHHNTASGRDKEHNRDLDEICKPDSKDSGINWERWESVQDGEPEITLLYKIVAYFPDSLINYIEDKVLQLRSFLVSNGVLDQSYSYSTAKESEGIKAARNALSAEESSLSTARSQLDDHKADLKRDYGRDSVFRSMKGSCISKDFGEYTYELCWMDQTKQKSKKGGSHTTMGNFARFTTITVDEQNFSGRVVPRERVGLEYTHGQTCWNGPERSTRVILECGENDEILKVSEDEKCMYSMFVTTPAVCEEASIKGDNDHNINKDEL</sequence>
<evidence type="ECO:0000256" key="4">
    <source>
        <dbReference type="ARBA" id="ARBA00023157"/>
    </source>
</evidence>
<dbReference type="SUPFAM" id="SSF57424">
    <property type="entry name" value="LDL receptor-like module"/>
    <property type="match status" value="1"/>
</dbReference>
<keyword evidence="5" id="KW-0175">Coiled coil</keyword>
<evidence type="ECO:0000256" key="2">
    <source>
        <dbReference type="ARBA" id="ARBA00022729"/>
    </source>
</evidence>
<dbReference type="InterPro" id="IPR036055">
    <property type="entry name" value="LDL_receptor-like_sf"/>
</dbReference>
<dbReference type="PANTHER" id="PTHR12630:SF1">
    <property type="entry name" value="GLUCOSIDASE 2 SUBUNIT BETA"/>
    <property type="match status" value="1"/>
</dbReference>
<dbReference type="Pfam" id="PF13015">
    <property type="entry name" value="PRKCSH_1"/>
    <property type="match status" value="1"/>
</dbReference>
<dbReference type="PROSITE" id="PS51914">
    <property type="entry name" value="MRH"/>
    <property type="match status" value="1"/>
</dbReference>
<feature type="chain" id="PRO_5008902240" description="Glucosidase 2 subunit beta" evidence="6">
    <location>
        <begin position="23"/>
        <end position="569"/>
    </location>
</feature>
<proteinExistence type="predicted"/>
<evidence type="ECO:0000256" key="5">
    <source>
        <dbReference type="SAM" id="Coils"/>
    </source>
</evidence>
<dbReference type="EMBL" id="LZYO01000720">
    <property type="protein sequence ID" value="ODH12837.1"/>
    <property type="molecule type" value="Genomic_DNA"/>
</dbReference>
<dbReference type="InterPro" id="IPR009011">
    <property type="entry name" value="Man6P_isomerase_rcpt-bd_dom_sf"/>
</dbReference>
<keyword evidence="2 6" id="KW-0732">Signal</keyword>
<organism evidence="8 9">
    <name type="scientific">Paracoccidioides brasiliensis</name>
    <dbReference type="NCBI Taxonomy" id="121759"/>
    <lineage>
        <taxon>Eukaryota</taxon>
        <taxon>Fungi</taxon>
        <taxon>Dikarya</taxon>
        <taxon>Ascomycota</taxon>
        <taxon>Pezizomycotina</taxon>
        <taxon>Eurotiomycetes</taxon>
        <taxon>Eurotiomycetidae</taxon>
        <taxon>Onygenales</taxon>
        <taxon>Ajellomycetaceae</taxon>
        <taxon>Paracoccidioides</taxon>
    </lineage>
</organism>
<dbReference type="Gene3D" id="2.70.130.10">
    <property type="entry name" value="Mannose-6-phosphate receptor binding domain"/>
    <property type="match status" value="1"/>
</dbReference>
<evidence type="ECO:0000313" key="9">
    <source>
        <dbReference type="Proteomes" id="UP000242814"/>
    </source>
</evidence>
<dbReference type="VEuPathDB" id="FungiDB:PABG_01989"/>
<comment type="caution">
    <text evidence="8">The sequence shown here is derived from an EMBL/GenBank/DDBJ whole genome shotgun (WGS) entry which is preliminary data.</text>
</comment>
<dbReference type="GO" id="GO:0017177">
    <property type="term" value="C:glucosidase II complex"/>
    <property type="evidence" value="ECO:0007669"/>
    <property type="project" value="TreeGrafter"/>
</dbReference>